<dbReference type="InterPro" id="IPR032063">
    <property type="entry name" value="MavL-like"/>
</dbReference>
<dbReference type="AlphaFoldDB" id="A0A6A7FR01"/>
<dbReference type="EMBL" id="IACT01001233">
    <property type="protein sequence ID" value="LAC20593.1"/>
    <property type="molecule type" value="mRNA"/>
</dbReference>
<protein>
    <submittedName>
        <fullName evidence="1">DUF4804 domain-containing protein</fullName>
    </submittedName>
</protein>
<proteinExistence type="evidence at transcript level"/>
<name>A0A6A7FR01_9CRUS</name>
<reference evidence="1" key="1">
    <citation type="submission" date="2017-11" db="EMBL/GenBank/DDBJ databases">
        <title>The sensing device of the deep-sea amphipod.</title>
        <authorList>
            <person name="Kobayashi H."/>
            <person name="Nagahama T."/>
            <person name="Arai W."/>
            <person name="Sasagawa Y."/>
            <person name="Umeda M."/>
            <person name="Hayashi T."/>
            <person name="Nikaido I."/>
            <person name="Watanabe H."/>
            <person name="Oguri K."/>
            <person name="Kitazato H."/>
            <person name="Fujioka K."/>
            <person name="Kido Y."/>
            <person name="Takami H."/>
        </authorList>
    </citation>
    <scope>NUCLEOTIDE SEQUENCE</scope>
    <source>
        <tissue evidence="1">Whole body</tissue>
    </source>
</reference>
<dbReference type="Pfam" id="PF16062">
    <property type="entry name" value="MavL-like"/>
    <property type="match status" value="1"/>
</dbReference>
<evidence type="ECO:0000313" key="1">
    <source>
        <dbReference type="EMBL" id="LAC20593.1"/>
    </source>
</evidence>
<organism evidence="1">
    <name type="scientific">Hirondellea gigas</name>
    <dbReference type="NCBI Taxonomy" id="1518452"/>
    <lineage>
        <taxon>Eukaryota</taxon>
        <taxon>Metazoa</taxon>
        <taxon>Ecdysozoa</taxon>
        <taxon>Arthropoda</taxon>
        <taxon>Crustacea</taxon>
        <taxon>Multicrustacea</taxon>
        <taxon>Malacostraca</taxon>
        <taxon>Eumalacostraca</taxon>
        <taxon>Peracarida</taxon>
        <taxon>Amphipoda</taxon>
        <taxon>Amphilochidea</taxon>
        <taxon>Lysianassida</taxon>
        <taxon>Lysianassidira</taxon>
        <taxon>Lysianassoidea</taxon>
        <taxon>Lysianassidae</taxon>
        <taxon>Hirondellea</taxon>
    </lineage>
</organism>
<sequence>MAVKDSAVLALKDFKELAGTSTEDGEEISLNEVLERSRKHCVPFPVQTARLHHLLNMNSSYRQLRAANGQEFTESVAQSYINSAYPIIHEDLLPLLLAFLNYKKKSTQRIERTFYKDKTVFYLINRLIKNRPIAFLTMNDSYLLSNGRTGQGGFVSIGKDNDKSDWNSFHDLTLEELMSYDEMKLAALLGVSSHSPFINKGERQNAGTPGKGDHELDGVIIGQVGARFEMFGRMDWQDCVVYEKQNTEKNGYGKEGKGLQSDILKAWAKLWGLEYLPTFTEVNGTTSDDYKKHKYQTNTYFNNKIYKARIQIMAEVLLIEASSRSKQTQKKAYIHVVGLGLGVWQTDHSQPKLFIDAWANAIDNMPPTVTDNISHIDFSWIPQNKIKSVQSGGKYPNTDIVVVFSKRNLHDKVPKDCLLVCNYAWDSNSSPGNEYWLGSLTASGDPAAACSSSIAELHNHRINRRVDAAHLRIATRLHGVVTVPQYLQLQHQ</sequence>
<accession>A0A6A7FR01</accession>